<name>A0A2A9E6W7_9MICO</name>
<keyword evidence="2" id="KW-1185">Reference proteome</keyword>
<protein>
    <submittedName>
        <fullName evidence="1">Transcriptional regulator, AbiEi antitoxin, Type IV TA system</fullName>
    </submittedName>
</protein>
<comment type="caution">
    <text evidence="1">The sequence shown here is derived from an EMBL/GenBank/DDBJ whole genome shotgun (WGS) entry which is preliminary data.</text>
</comment>
<accession>A0A2A9E6W7</accession>
<dbReference type="EMBL" id="PDJG01000001">
    <property type="protein sequence ID" value="PFG34386.1"/>
    <property type="molecule type" value="Genomic_DNA"/>
</dbReference>
<gene>
    <name evidence="1" type="ORF">ATL42_2296</name>
</gene>
<evidence type="ECO:0000313" key="1">
    <source>
        <dbReference type="EMBL" id="PFG34386.1"/>
    </source>
</evidence>
<reference evidence="1 2" key="1">
    <citation type="submission" date="2017-10" db="EMBL/GenBank/DDBJ databases">
        <title>Sequencing the genomes of 1000 actinobacteria strains.</title>
        <authorList>
            <person name="Klenk H.-P."/>
        </authorList>
    </citation>
    <scope>NUCLEOTIDE SEQUENCE [LARGE SCALE GENOMIC DNA]</scope>
    <source>
        <strain evidence="1 2">DSM 18966</strain>
    </source>
</reference>
<evidence type="ECO:0000313" key="2">
    <source>
        <dbReference type="Proteomes" id="UP000225548"/>
    </source>
</evidence>
<organism evidence="1 2">
    <name type="scientific">Sanguibacter antarcticus</name>
    <dbReference type="NCBI Taxonomy" id="372484"/>
    <lineage>
        <taxon>Bacteria</taxon>
        <taxon>Bacillati</taxon>
        <taxon>Actinomycetota</taxon>
        <taxon>Actinomycetes</taxon>
        <taxon>Micrococcales</taxon>
        <taxon>Sanguibacteraceae</taxon>
        <taxon>Sanguibacter</taxon>
    </lineage>
</organism>
<dbReference type="AlphaFoldDB" id="A0A2A9E6W7"/>
<dbReference type="Proteomes" id="UP000225548">
    <property type="component" value="Unassembled WGS sequence"/>
</dbReference>
<sequence>MRQAPVAHHLLMPRRPGPLSPTQLSTAPLPAVHLARDFTAAHVRSCARDGTWIRVRPGAYLSTTEHPASTRDRDVALSRMIALARQSTVPLTFSHISAALLWGLPMVPGHEHTHVVQGSRPGTRGDRGVVRHRTTLHDEHRTRHNGLIVTTLERTVVDCLRMLPPLSGLIIADAALHVGADRTVCSQMLEQLAGSRGIIKAREVLALADEGAESPGETTVRFAALRMGLPVPETQIKVVTSSSTYWADLGWRGWRLLVEYDGRQKYADAATDVLLHERRRQESVEDAGWHVVRVMKEDLRTPGLLRRRLLRHVPTTAHAHLSRRPVLNSR</sequence>
<proteinExistence type="predicted"/>